<feature type="compositionally biased region" description="Basic and acidic residues" evidence="1">
    <location>
        <begin position="152"/>
        <end position="172"/>
    </location>
</feature>
<dbReference type="PATRIC" id="fig|571915.4.peg.1648"/>
<dbReference type="KEGG" id="cmv:CMUST_07720"/>
<accession>A0A0G3GZB7</accession>
<dbReference type="EMBL" id="CP011542">
    <property type="protein sequence ID" value="AKK05870.1"/>
    <property type="molecule type" value="Genomic_DNA"/>
</dbReference>
<dbReference type="Proteomes" id="UP000035199">
    <property type="component" value="Chromosome"/>
</dbReference>
<evidence type="ECO:0000313" key="5">
    <source>
        <dbReference type="Proteomes" id="UP000035199"/>
    </source>
</evidence>
<evidence type="ECO:0000256" key="2">
    <source>
        <dbReference type="SAM" id="Phobius"/>
    </source>
</evidence>
<feature type="signal peptide" evidence="3">
    <location>
        <begin position="1"/>
        <end position="25"/>
    </location>
</feature>
<keyword evidence="5" id="KW-1185">Reference proteome</keyword>
<feature type="region of interest" description="Disordered" evidence="1">
    <location>
        <begin position="146"/>
        <end position="222"/>
    </location>
</feature>
<organism evidence="4 5">
    <name type="scientific">Corynebacterium mustelae</name>
    <dbReference type="NCBI Taxonomy" id="571915"/>
    <lineage>
        <taxon>Bacteria</taxon>
        <taxon>Bacillati</taxon>
        <taxon>Actinomycetota</taxon>
        <taxon>Actinomycetes</taxon>
        <taxon>Mycobacteriales</taxon>
        <taxon>Corynebacteriaceae</taxon>
        <taxon>Corynebacterium</taxon>
    </lineage>
</organism>
<keyword evidence="3" id="KW-0732">Signal</keyword>
<reference evidence="4 5" key="1">
    <citation type="journal article" date="2015" name="Genome Announc.">
        <title>Complete Genome Sequence of the Type Strain Corynebacterium mustelae DSM 45274, Isolated from Various Tissues of a Male Ferret with Lethal Sepsis.</title>
        <authorList>
            <person name="Ruckert C."/>
            <person name="Eimer J."/>
            <person name="Winkler A."/>
            <person name="Tauch A."/>
        </authorList>
    </citation>
    <scope>NUCLEOTIDE SEQUENCE [LARGE SCALE GENOMIC DNA]</scope>
    <source>
        <strain evidence="4 5">DSM 45274</strain>
    </source>
</reference>
<gene>
    <name evidence="4" type="ORF">CMUST_07720</name>
</gene>
<dbReference type="STRING" id="571915.CMUST_07720"/>
<proteinExistence type="predicted"/>
<feature type="transmembrane region" description="Helical" evidence="2">
    <location>
        <begin position="299"/>
        <end position="325"/>
    </location>
</feature>
<name>A0A0G3GZB7_9CORY</name>
<dbReference type="RefSeq" id="WP_047262001.1">
    <property type="nucleotide sequence ID" value="NZ_CP011542.1"/>
</dbReference>
<keyword evidence="2" id="KW-1133">Transmembrane helix</keyword>
<evidence type="ECO:0000313" key="4">
    <source>
        <dbReference type="EMBL" id="AKK05870.1"/>
    </source>
</evidence>
<keyword evidence="2" id="KW-0812">Transmembrane</keyword>
<reference evidence="5" key="2">
    <citation type="submission" date="2015-05" db="EMBL/GenBank/DDBJ databases">
        <title>Complete genome sequence of Corynebacterium mustelae DSM 45274, isolated from various tissues of a male ferret with lethal sepsis.</title>
        <authorList>
            <person name="Ruckert C."/>
            <person name="Albersmeier A."/>
            <person name="Winkler A."/>
            <person name="Tauch A."/>
        </authorList>
    </citation>
    <scope>NUCLEOTIDE SEQUENCE [LARGE SCALE GENOMIC DNA]</scope>
    <source>
        <strain evidence="5">DSM 45274</strain>
    </source>
</reference>
<evidence type="ECO:0000256" key="3">
    <source>
        <dbReference type="SAM" id="SignalP"/>
    </source>
</evidence>
<feature type="compositionally biased region" description="Low complexity" evidence="1">
    <location>
        <begin position="184"/>
        <end position="194"/>
    </location>
</feature>
<sequence length="331" mass="34232">MSTARHRLMAIVLSAAVATSSSVVAAHAQDAGMPNAEVQCVPGRMAAEPIDNSGATFFVVGKDRVKVTDTGVTINLGVRDLASLITGLGVKSIDGISRILDGLEFRVIDVDGNLIENAEFKLNESDRTISVDFKAKPDNPFYIEIIGTEEVPEAKPETPKAPAEESGDKADNGAESSQPGGKQAAAEAGATGEASVETQADSDAGAEAAAPSGDAEKPDAEVKSKKAVKVFIRVTHSDNFTGCKNKEGRDPEREKGHTAVGLGNLSSIAKNGSSTLAGIGKEQLSSDNSKLPKEARTGIIAGIAAIAVIVVGALLATIGGFAHFVNKFIRR</sequence>
<dbReference type="AlphaFoldDB" id="A0A0G3GZB7"/>
<feature type="chain" id="PRO_5039164497" evidence="3">
    <location>
        <begin position="26"/>
        <end position="331"/>
    </location>
</feature>
<feature type="compositionally biased region" description="Low complexity" evidence="1">
    <location>
        <begin position="201"/>
        <end position="213"/>
    </location>
</feature>
<keyword evidence="2" id="KW-0472">Membrane</keyword>
<protein>
    <submittedName>
        <fullName evidence="4">Uncharacterized protein</fullName>
    </submittedName>
</protein>
<evidence type="ECO:0000256" key="1">
    <source>
        <dbReference type="SAM" id="MobiDB-lite"/>
    </source>
</evidence>